<comment type="caution">
    <text evidence="3">The sequence shown here is derived from an EMBL/GenBank/DDBJ whole genome shotgun (WGS) entry which is preliminary data.</text>
</comment>
<feature type="compositionally biased region" description="Low complexity" evidence="1">
    <location>
        <begin position="156"/>
        <end position="169"/>
    </location>
</feature>
<evidence type="ECO:0000256" key="1">
    <source>
        <dbReference type="SAM" id="MobiDB-lite"/>
    </source>
</evidence>
<evidence type="ECO:0000313" key="3">
    <source>
        <dbReference type="EMBL" id="MTD14872.1"/>
    </source>
</evidence>
<feature type="region of interest" description="Disordered" evidence="1">
    <location>
        <begin position="137"/>
        <end position="177"/>
    </location>
</feature>
<proteinExistence type="predicted"/>
<protein>
    <submittedName>
        <fullName evidence="3">DUF222 domain-containing protein</fullName>
    </submittedName>
</protein>
<evidence type="ECO:0000313" key="4">
    <source>
        <dbReference type="Proteomes" id="UP000460221"/>
    </source>
</evidence>
<feature type="domain" description="DUF222" evidence="2">
    <location>
        <begin position="36"/>
        <end position="142"/>
    </location>
</feature>
<dbReference type="InterPro" id="IPR003870">
    <property type="entry name" value="DUF222"/>
</dbReference>
<accession>A0A7K1FL45</accession>
<keyword evidence="4" id="KW-1185">Reference proteome</keyword>
<name>A0A7K1FL45_9ACTN</name>
<reference evidence="3 4" key="1">
    <citation type="submission" date="2019-11" db="EMBL/GenBank/DDBJ databases">
        <authorList>
            <person name="Jiang L.-Q."/>
        </authorList>
    </citation>
    <scope>NUCLEOTIDE SEQUENCE [LARGE SCALE GENOMIC DNA]</scope>
    <source>
        <strain evidence="3 4">YIM 132087</strain>
    </source>
</reference>
<gene>
    <name evidence="3" type="ORF">GIS00_13075</name>
</gene>
<dbReference type="EMBL" id="WLYK01000005">
    <property type="protein sequence ID" value="MTD14872.1"/>
    <property type="molecule type" value="Genomic_DNA"/>
</dbReference>
<sequence>MQPWLAELLSPELIPTAEGLLRHGAAAHADHPETLRAAAARRTMAAAEVAAGLVVSHITGGNHLGRATVLVQDLPNTLAMLERGALDMYRAKMIAERALRLDNPDLIPAFEQRALALVPGRSPGQLEKLLDRIIIDLHPRPNPTPRTAPTPPGRPAAPTSNTPCPASTPTSPPKPPS</sequence>
<evidence type="ECO:0000259" key="2">
    <source>
        <dbReference type="Pfam" id="PF02720"/>
    </source>
</evidence>
<feature type="compositionally biased region" description="Pro residues" evidence="1">
    <location>
        <begin position="140"/>
        <end position="155"/>
    </location>
</feature>
<dbReference type="Pfam" id="PF02720">
    <property type="entry name" value="DUF222"/>
    <property type="match status" value="1"/>
</dbReference>
<organism evidence="3 4">
    <name type="scientific">Nakamurella alba</name>
    <dbReference type="NCBI Taxonomy" id="2665158"/>
    <lineage>
        <taxon>Bacteria</taxon>
        <taxon>Bacillati</taxon>
        <taxon>Actinomycetota</taxon>
        <taxon>Actinomycetes</taxon>
        <taxon>Nakamurellales</taxon>
        <taxon>Nakamurellaceae</taxon>
        <taxon>Nakamurella</taxon>
    </lineage>
</organism>
<dbReference type="AlphaFoldDB" id="A0A7K1FL45"/>
<dbReference type="Proteomes" id="UP000460221">
    <property type="component" value="Unassembled WGS sequence"/>
</dbReference>